<feature type="coiled-coil region" evidence="6">
    <location>
        <begin position="84"/>
        <end position="128"/>
    </location>
</feature>
<dbReference type="SUPFAM" id="SSF46565">
    <property type="entry name" value="Chaperone J-domain"/>
    <property type="match status" value="1"/>
</dbReference>
<dbReference type="STRING" id="1965070.A0A3S3PNS7"/>
<dbReference type="EMBL" id="NCKU01000259">
    <property type="protein sequence ID" value="RWS16270.1"/>
    <property type="molecule type" value="Genomic_DNA"/>
</dbReference>
<evidence type="ECO:0000256" key="4">
    <source>
        <dbReference type="ARBA" id="ARBA00023186"/>
    </source>
</evidence>
<sequence>MDDDISKLDLYALLEVAFDSELSEIKKAYRKKALQCHPDKNPDDPNAAHKFRLLSKALEVLADDNARAAYDKVLKARQERVVRNRELDRKRRKLIDDLEAREKKAQEEAAFENNEKQMQKEIERLRKEGSRILEMENELLRKEVENELKAQRRKAESSLPRLQIKWDKKAIKYDYEELNNIFSKYGEVSLVAGKSSAVIEFNSTDAAIKAFNCESKRFSIDWIQGKPSFTSFESRPKRDRLLRDEDFRDFESSVLMKMRQKQEEKTLIASKENENSESETTLR</sequence>
<keyword evidence="5" id="KW-0539">Nucleus</keyword>
<evidence type="ECO:0000256" key="1">
    <source>
        <dbReference type="ARBA" id="ARBA00004123"/>
    </source>
</evidence>
<dbReference type="PROSITE" id="PS50076">
    <property type="entry name" value="DNAJ_2"/>
    <property type="match status" value="1"/>
</dbReference>
<dbReference type="AlphaFoldDB" id="A0A3S3PNS7"/>
<evidence type="ECO:0000256" key="7">
    <source>
        <dbReference type="SAM" id="MobiDB-lite"/>
    </source>
</evidence>
<evidence type="ECO:0000313" key="12">
    <source>
        <dbReference type="Proteomes" id="UP000285301"/>
    </source>
</evidence>
<feature type="region of interest" description="Disordered" evidence="7">
    <location>
        <begin position="261"/>
        <end position="283"/>
    </location>
</feature>
<dbReference type="Proteomes" id="UP000285301">
    <property type="component" value="Unassembled WGS sequence"/>
</dbReference>
<dbReference type="EMBL" id="NCKU01000015">
    <property type="protein sequence ID" value="RWS17959.1"/>
    <property type="molecule type" value="Genomic_DNA"/>
</dbReference>
<dbReference type="GO" id="GO:0003676">
    <property type="term" value="F:nucleic acid binding"/>
    <property type="evidence" value="ECO:0007669"/>
    <property type="project" value="InterPro"/>
</dbReference>
<dbReference type="SMART" id="SM00271">
    <property type="entry name" value="DnaJ"/>
    <property type="match status" value="1"/>
</dbReference>
<keyword evidence="6" id="KW-0175">Coiled coil</keyword>
<dbReference type="PANTHER" id="PTHR44313:SF1">
    <property type="entry name" value="DNAJ HOMOLOG SUBFAMILY C MEMBER 17"/>
    <property type="match status" value="1"/>
</dbReference>
<evidence type="ECO:0000256" key="3">
    <source>
        <dbReference type="ARBA" id="ARBA00022490"/>
    </source>
</evidence>
<dbReference type="InterPro" id="IPR001623">
    <property type="entry name" value="DnaJ_domain"/>
</dbReference>
<dbReference type="OrthoDB" id="259708at2759"/>
<keyword evidence="4" id="KW-0143">Chaperone</keyword>
<evidence type="ECO:0000256" key="5">
    <source>
        <dbReference type="ARBA" id="ARBA00023242"/>
    </source>
</evidence>
<dbReference type="GO" id="GO:0005737">
    <property type="term" value="C:cytoplasm"/>
    <property type="evidence" value="ECO:0007669"/>
    <property type="project" value="UniProtKB-SubCell"/>
</dbReference>
<reference evidence="9 12" key="1">
    <citation type="journal article" date="2018" name="Gigascience">
        <title>Genomes of trombidid mites reveal novel predicted allergens and laterally-transferred genes associated with secondary metabolism.</title>
        <authorList>
            <person name="Dong X."/>
            <person name="Chaisiri K."/>
            <person name="Xia D."/>
            <person name="Armstrong S.D."/>
            <person name="Fang Y."/>
            <person name="Donnelly M.J."/>
            <person name="Kadowaki T."/>
            <person name="McGarry J.W."/>
            <person name="Darby A.C."/>
            <person name="Makepeace B.L."/>
        </authorList>
    </citation>
    <scope>NUCLEOTIDE SEQUENCE [LARGE SCALE GENOMIC DNA]</scope>
    <source>
        <strain evidence="9">UoL-WK</strain>
    </source>
</reference>
<protein>
    <submittedName>
        <fullName evidence="9">DnaJ-like protein subfamily C member 17</fullName>
    </submittedName>
</protein>
<dbReference type="CDD" id="cd06257">
    <property type="entry name" value="DnaJ"/>
    <property type="match status" value="1"/>
</dbReference>
<dbReference type="PANTHER" id="PTHR44313">
    <property type="entry name" value="DNAJ HOMOLOG SUBFAMILY C MEMBER 17"/>
    <property type="match status" value="1"/>
</dbReference>
<keyword evidence="3" id="KW-0963">Cytoplasm</keyword>
<dbReference type="GO" id="GO:0000390">
    <property type="term" value="P:spliceosomal complex disassembly"/>
    <property type="evidence" value="ECO:0007669"/>
    <property type="project" value="TreeGrafter"/>
</dbReference>
<dbReference type="Pfam" id="PF00226">
    <property type="entry name" value="DnaJ"/>
    <property type="match status" value="1"/>
</dbReference>
<comment type="caution">
    <text evidence="9">The sequence shown here is derived from an EMBL/GenBank/DDBJ whole genome shotgun (WGS) entry which is preliminary data.</text>
</comment>
<dbReference type="GO" id="GO:0005681">
    <property type="term" value="C:spliceosomal complex"/>
    <property type="evidence" value="ECO:0007669"/>
    <property type="project" value="TreeGrafter"/>
</dbReference>
<evidence type="ECO:0000313" key="9">
    <source>
        <dbReference type="EMBL" id="RWS16270.1"/>
    </source>
</evidence>
<evidence type="ECO:0000313" key="11">
    <source>
        <dbReference type="EMBL" id="RWS17959.1"/>
    </source>
</evidence>
<dbReference type="InterPro" id="IPR035979">
    <property type="entry name" value="RBD_domain_sf"/>
</dbReference>
<dbReference type="InterPro" id="IPR012677">
    <property type="entry name" value="Nucleotide-bd_a/b_plait_sf"/>
</dbReference>
<dbReference type="InterPro" id="IPR052094">
    <property type="entry name" value="Pre-mRNA-splicing_ERAD"/>
</dbReference>
<dbReference type="Gene3D" id="1.10.287.110">
    <property type="entry name" value="DnaJ domain"/>
    <property type="match status" value="1"/>
</dbReference>
<gene>
    <name evidence="9" type="ORF">B4U79_00314</name>
    <name evidence="10" type="ORF">B4U79_04833</name>
    <name evidence="11" type="ORF">B4U79_10410</name>
</gene>
<reference evidence="9" key="2">
    <citation type="submission" date="2018-11" db="EMBL/GenBank/DDBJ databases">
        <title>Trombidioid mite genomics.</title>
        <authorList>
            <person name="Dong X."/>
        </authorList>
    </citation>
    <scope>NUCLEOTIDE SEQUENCE</scope>
    <source>
        <strain evidence="9">UoL-WK</strain>
    </source>
</reference>
<evidence type="ECO:0000313" key="10">
    <source>
        <dbReference type="EMBL" id="RWS17681.1"/>
    </source>
</evidence>
<dbReference type="SUPFAM" id="SSF54928">
    <property type="entry name" value="RNA-binding domain, RBD"/>
    <property type="match status" value="1"/>
</dbReference>
<evidence type="ECO:0000259" key="8">
    <source>
        <dbReference type="PROSITE" id="PS50076"/>
    </source>
</evidence>
<feature type="domain" description="J" evidence="8">
    <location>
        <begin position="9"/>
        <end position="74"/>
    </location>
</feature>
<name>A0A3S3PNS7_9ACAR</name>
<organism evidence="9 12">
    <name type="scientific">Dinothrombium tinctorium</name>
    <dbReference type="NCBI Taxonomy" id="1965070"/>
    <lineage>
        <taxon>Eukaryota</taxon>
        <taxon>Metazoa</taxon>
        <taxon>Ecdysozoa</taxon>
        <taxon>Arthropoda</taxon>
        <taxon>Chelicerata</taxon>
        <taxon>Arachnida</taxon>
        <taxon>Acari</taxon>
        <taxon>Acariformes</taxon>
        <taxon>Trombidiformes</taxon>
        <taxon>Prostigmata</taxon>
        <taxon>Anystina</taxon>
        <taxon>Parasitengona</taxon>
        <taxon>Trombidioidea</taxon>
        <taxon>Trombidiidae</taxon>
        <taxon>Dinothrombium</taxon>
    </lineage>
</organism>
<comment type="subcellular location">
    <subcellularLocation>
        <location evidence="2">Cytoplasm</location>
    </subcellularLocation>
    <subcellularLocation>
        <location evidence="1">Nucleus</location>
    </subcellularLocation>
</comment>
<accession>A0A3S3PNS7</accession>
<evidence type="ECO:0000256" key="2">
    <source>
        <dbReference type="ARBA" id="ARBA00004496"/>
    </source>
</evidence>
<proteinExistence type="predicted"/>
<dbReference type="Gene3D" id="3.30.70.330">
    <property type="match status" value="1"/>
</dbReference>
<dbReference type="PRINTS" id="PR00625">
    <property type="entry name" value="JDOMAIN"/>
</dbReference>
<dbReference type="InterPro" id="IPR036869">
    <property type="entry name" value="J_dom_sf"/>
</dbReference>
<evidence type="ECO:0000256" key="6">
    <source>
        <dbReference type="SAM" id="Coils"/>
    </source>
</evidence>
<dbReference type="EMBL" id="NCKU01000047">
    <property type="protein sequence ID" value="RWS17681.1"/>
    <property type="molecule type" value="Genomic_DNA"/>
</dbReference>
<keyword evidence="12" id="KW-1185">Reference proteome</keyword>